<dbReference type="PANTHER" id="PTHR46679:SF1">
    <property type="entry name" value="GLUTAREDOXIN-2, MITOCHONDRIAL"/>
    <property type="match status" value="1"/>
</dbReference>
<evidence type="ECO:0000256" key="1">
    <source>
        <dbReference type="ARBA" id="ARBA00004173"/>
    </source>
</evidence>
<evidence type="ECO:0000256" key="4">
    <source>
        <dbReference type="ARBA" id="ARBA00022714"/>
    </source>
</evidence>
<dbReference type="NCBIfam" id="TIGR02180">
    <property type="entry name" value="GRX_euk"/>
    <property type="match status" value="1"/>
</dbReference>
<proteinExistence type="inferred from homology"/>
<dbReference type="PROSITE" id="PS51354">
    <property type="entry name" value="GLUTAREDOXIN_2"/>
    <property type="match status" value="1"/>
</dbReference>
<comment type="function">
    <text evidence="14">Glutathione-dependent oxidoreductase that facilitates the maintenance of mitochondrial redox homeostasis upon induction of apoptosis by oxidative stress. Involved in response to hydrogen peroxide and regulation of apoptosis caused by oxidative stress. Acts as a very efficient catalyst of monothiol reactions because of its high affinity for protein glutathione-mixed disulfides. Can receive electrons not only from glutathione (GSH), but also from thioredoxin reductase supporting both monothiol and dithiol reactions. Efficiently catalyzes both glutathionylation and deglutathionylation of mitochondrial complex I, which in turn regulates the superoxide production by the complex. Overexpression decreases the susceptibility to apoptosis and prevents loss of cardiolipin and cytochrome c release.</text>
</comment>
<comment type="subcellular location">
    <subcellularLocation>
        <location evidence="1">Mitochondrion</location>
    </subcellularLocation>
</comment>
<keyword evidence="19" id="KW-1185">Reference proteome</keyword>
<keyword evidence="8" id="KW-0408">Iron</keyword>
<keyword evidence="12" id="KW-0318">Glutathionylation</keyword>
<evidence type="ECO:0000313" key="19">
    <source>
        <dbReference type="Proteomes" id="UP001208570"/>
    </source>
</evidence>
<dbReference type="AlphaFoldDB" id="A0AAD9J282"/>
<feature type="domain" description="Glutaredoxin" evidence="17">
    <location>
        <begin position="25"/>
        <end position="87"/>
    </location>
</feature>
<keyword evidence="13" id="KW-0676">Redox-active center</keyword>
<evidence type="ECO:0000256" key="10">
    <source>
        <dbReference type="ARBA" id="ARBA00023128"/>
    </source>
</evidence>
<dbReference type="Gene3D" id="3.40.30.10">
    <property type="entry name" value="Glutaredoxin"/>
    <property type="match status" value="1"/>
</dbReference>
<keyword evidence="4" id="KW-0001">2Fe-2S</keyword>
<name>A0AAD9J282_9ANNE</name>
<evidence type="ECO:0000256" key="14">
    <source>
        <dbReference type="ARBA" id="ARBA00037470"/>
    </source>
</evidence>
<evidence type="ECO:0000256" key="11">
    <source>
        <dbReference type="ARBA" id="ARBA00023157"/>
    </source>
</evidence>
<evidence type="ECO:0000256" key="6">
    <source>
        <dbReference type="ARBA" id="ARBA00022946"/>
    </source>
</evidence>
<dbReference type="GO" id="GO:0005739">
    <property type="term" value="C:mitochondrion"/>
    <property type="evidence" value="ECO:0007669"/>
    <property type="project" value="UniProtKB-SubCell"/>
</dbReference>
<organism evidence="18 19">
    <name type="scientific">Paralvinella palmiformis</name>
    <dbReference type="NCBI Taxonomy" id="53620"/>
    <lineage>
        <taxon>Eukaryota</taxon>
        <taxon>Metazoa</taxon>
        <taxon>Spiralia</taxon>
        <taxon>Lophotrochozoa</taxon>
        <taxon>Annelida</taxon>
        <taxon>Polychaeta</taxon>
        <taxon>Sedentaria</taxon>
        <taxon>Canalipalpata</taxon>
        <taxon>Terebellida</taxon>
        <taxon>Terebelliformia</taxon>
        <taxon>Alvinellidae</taxon>
        <taxon>Paralvinella</taxon>
    </lineage>
</organism>
<evidence type="ECO:0000256" key="15">
    <source>
        <dbReference type="ARBA" id="ARBA00038558"/>
    </source>
</evidence>
<keyword evidence="7" id="KW-0249">Electron transport</keyword>
<evidence type="ECO:0000256" key="16">
    <source>
        <dbReference type="ARBA" id="ARBA00039819"/>
    </source>
</evidence>
<reference evidence="18" key="1">
    <citation type="journal article" date="2023" name="Mol. Biol. Evol.">
        <title>Third-Generation Sequencing Reveals the Adaptive Role of the Epigenome in Three Deep-Sea Polychaetes.</title>
        <authorList>
            <person name="Perez M."/>
            <person name="Aroh O."/>
            <person name="Sun Y."/>
            <person name="Lan Y."/>
            <person name="Juniper S.K."/>
            <person name="Young C.R."/>
            <person name="Angers B."/>
            <person name="Qian P.Y."/>
        </authorList>
    </citation>
    <scope>NUCLEOTIDE SEQUENCE</scope>
    <source>
        <strain evidence="18">P08H-3</strain>
    </source>
</reference>
<keyword evidence="9" id="KW-0411">Iron-sulfur</keyword>
<keyword evidence="6" id="KW-0809">Transit peptide</keyword>
<dbReference type="GO" id="GO:0051537">
    <property type="term" value="F:2 iron, 2 sulfur cluster binding"/>
    <property type="evidence" value="ECO:0007669"/>
    <property type="project" value="UniProtKB-KW"/>
</dbReference>
<dbReference type="CDD" id="cd03419">
    <property type="entry name" value="GRX_GRXh_1_2_like"/>
    <property type="match status" value="1"/>
</dbReference>
<dbReference type="EMBL" id="JAODUP010000737">
    <property type="protein sequence ID" value="KAK2144688.1"/>
    <property type="molecule type" value="Genomic_DNA"/>
</dbReference>
<evidence type="ECO:0000256" key="9">
    <source>
        <dbReference type="ARBA" id="ARBA00023014"/>
    </source>
</evidence>
<keyword evidence="5" id="KW-0479">Metal-binding</keyword>
<evidence type="ECO:0000256" key="7">
    <source>
        <dbReference type="ARBA" id="ARBA00022982"/>
    </source>
</evidence>
<sequence>MGLVTSLFSSNEKLFIKETADSDCVVIFSKTDCGYCKWVKRIFKDLQVPYTSIELNKLQNGDQVMKVLGKMTGEYTVPRIFINSQCVGGSTEVNDLRQKGTLLETISKCKQRQKINSQPVMAAT</sequence>
<comment type="caution">
    <text evidence="18">The sequence shown here is derived from an EMBL/GenBank/DDBJ whole genome shotgun (WGS) entry which is preliminary data.</text>
</comment>
<dbReference type="InterPro" id="IPR002109">
    <property type="entry name" value="Glutaredoxin"/>
</dbReference>
<protein>
    <recommendedName>
        <fullName evidence="16">Glutaredoxin-2, mitochondrial</fullName>
    </recommendedName>
</protein>
<dbReference type="PRINTS" id="PR00160">
    <property type="entry name" value="GLUTAREDOXIN"/>
</dbReference>
<dbReference type="GO" id="GO:0046872">
    <property type="term" value="F:metal ion binding"/>
    <property type="evidence" value="ECO:0007669"/>
    <property type="project" value="UniProtKB-KW"/>
</dbReference>
<keyword evidence="3" id="KW-0813">Transport</keyword>
<dbReference type="InterPro" id="IPR014025">
    <property type="entry name" value="Glutaredoxin_subgr"/>
</dbReference>
<keyword evidence="10" id="KW-0496">Mitochondrion</keyword>
<accession>A0AAD9J282</accession>
<evidence type="ECO:0000256" key="13">
    <source>
        <dbReference type="ARBA" id="ARBA00023284"/>
    </source>
</evidence>
<evidence type="ECO:0000259" key="17">
    <source>
        <dbReference type="Pfam" id="PF00462"/>
    </source>
</evidence>
<evidence type="ECO:0000256" key="12">
    <source>
        <dbReference type="ARBA" id="ARBA00023206"/>
    </source>
</evidence>
<evidence type="ECO:0000256" key="5">
    <source>
        <dbReference type="ARBA" id="ARBA00022723"/>
    </source>
</evidence>
<evidence type="ECO:0000256" key="8">
    <source>
        <dbReference type="ARBA" id="ARBA00023004"/>
    </source>
</evidence>
<dbReference type="InterPro" id="IPR011899">
    <property type="entry name" value="Glutaredoxin_euk/vir"/>
</dbReference>
<dbReference type="SUPFAM" id="SSF52833">
    <property type="entry name" value="Thioredoxin-like"/>
    <property type="match status" value="1"/>
</dbReference>
<dbReference type="Pfam" id="PF00462">
    <property type="entry name" value="Glutaredoxin"/>
    <property type="match status" value="1"/>
</dbReference>
<dbReference type="Proteomes" id="UP001208570">
    <property type="component" value="Unassembled WGS sequence"/>
</dbReference>
<dbReference type="GO" id="GO:0015035">
    <property type="term" value="F:protein-disulfide reductase activity"/>
    <property type="evidence" value="ECO:0007669"/>
    <property type="project" value="TreeGrafter"/>
</dbReference>
<gene>
    <name evidence="18" type="ORF">LSH36_737g04016</name>
</gene>
<keyword evidence="11" id="KW-1015">Disulfide bond</keyword>
<comment type="subunit">
    <text evidence="15">Monomer; active form. Homodimer; inactive form. The homodimer is probably linked by 1 2Fe-2S cluster.</text>
</comment>
<comment type="similarity">
    <text evidence="2">Belongs to the glutaredoxin family.</text>
</comment>
<evidence type="ECO:0000313" key="18">
    <source>
        <dbReference type="EMBL" id="KAK2144688.1"/>
    </source>
</evidence>
<evidence type="ECO:0000256" key="3">
    <source>
        <dbReference type="ARBA" id="ARBA00022448"/>
    </source>
</evidence>
<evidence type="ECO:0000256" key="2">
    <source>
        <dbReference type="ARBA" id="ARBA00007787"/>
    </source>
</evidence>
<dbReference type="InterPro" id="IPR036249">
    <property type="entry name" value="Thioredoxin-like_sf"/>
</dbReference>
<dbReference type="PANTHER" id="PTHR46679">
    <property type="match status" value="1"/>
</dbReference>